<dbReference type="OrthoDB" id="418237at2759"/>
<dbReference type="EMBL" id="CAMAPE010000065">
    <property type="protein sequence ID" value="CAH9114563.1"/>
    <property type="molecule type" value="Genomic_DNA"/>
</dbReference>
<protein>
    <recommendedName>
        <fullName evidence="1">Reverse transcriptase Ty1/copia-type domain-containing protein</fullName>
    </recommendedName>
</protein>
<dbReference type="AlphaFoldDB" id="A0A9P1EKY4"/>
<proteinExistence type="predicted"/>
<dbReference type="Pfam" id="PF07727">
    <property type="entry name" value="RVT_2"/>
    <property type="match status" value="1"/>
</dbReference>
<evidence type="ECO:0000313" key="3">
    <source>
        <dbReference type="Proteomes" id="UP001152484"/>
    </source>
</evidence>
<comment type="caution">
    <text evidence="2">The sequence shown here is derived from an EMBL/GenBank/DDBJ whole genome shotgun (WGS) entry which is preliminary data.</text>
</comment>
<dbReference type="InterPro" id="IPR043502">
    <property type="entry name" value="DNA/RNA_pol_sf"/>
</dbReference>
<dbReference type="Proteomes" id="UP001152484">
    <property type="component" value="Unassembled WGS sequence"/>
</dbReference>
<keyword evidence="3" id="KW-1185">Reference proteome</keyword>
<dbReference type="InterPro" id="IPR013103">
    <property type="entry name" value="RVT_2"/>
</dbReference>
<feature type="domain" description="Reverse transcriptase Ty1/copia-type" evidence="1">
    <location>
        <begin position="3"/>
        <end position="238"/>
    </location>
</feature>
<accession>A0A9P1EKY4</accession>
<reference evidence="2" key="1">
    <citation type="submission" date="2022-07" db="EMBL/GenBank/DDBJ databases">
        <authorList>
            <person name="Macas J."/>
            <person name="Novak P."/>
            <person name="Neumann P."/>
        </authorList>
    </citation>
    <scope>NUCLEOTIDE SEQUENCE</scope>
</reference>
<dbReference type="CDD" id="cd09272">
    <property type="entry name" value="RNase_HI_RT_Ty1"/>
    <property type="match status" value="1"/>
</dbReference>
<dbReference type="PANTHER" id="PTHR11439">
    <property type="entry name" value="GAG-POL-RELATED RETROTRANSPOSON"/>
    <property type="match status" value="1"/>
</dbReference>
<dbReference type="SUPFAM" id="SSF56672">
    <property type="entry name" value="DNA/RNA polymerases"/>
    <property type="match status" value="1"/>
</dbReference>
<organism evidence="2 3">
    <name type="scientific">Cuscuta europaea</name>
    <name type="common">European dodder</name>
    <dbReference type="NCBI Taxonomy" id="41803"/>
    <lineage>
        <taxon>Eukaryota</taxon>
        <taxon>Viridiplantae</taxon>
        <taxon>Streptophyta</taxon>
        <taxon>Embryophyta</taxon>
        <taxon>Tracheophyta</taxon>
        <taxon>Spermatophyta</taxon>
        <taxon>Magnoliopsida</taxon>
        <taxon>eudicotyledons</taxon>
        <taxon>Gunneridae</taxon>
        <taxon>Pentapetalae</taxon>
        <taxon>asterids</taxon>
        <taxon>lamiids</taxon>
        <taxon>Solanales</taxon>
        <taxon>Convolvulaceae</taxon>
        <taxon>Cuscuteae</taxon>
        <taxon>Cuscuta</taxon>
        <taxon>Cuscuta subgen. Cuscuta</taxon>
    </lineage>
</organism>
<evidence type="ECO:0000259" key="1">
    <source>
        <dbReference type="Pfam" id="PF07727"/>
    </source>
</evidence>
<dbReference type="PANTHER" id="PTHR11439:SF495">
    <property type="entry name" value="REVERSE TRANSCRIPTASE, RNA-DEPENDENT DNA POLYMERASE-RELATED"/>
    <property type="match status" value="1"/>
</dbReference>
<name>A0A9P1EKY4_CUSEU</name>
<evidence type="ECO:0000313" key="2">
    <source>
        <dbReference type="EMBL" id="CAH9114563.1"/>
    </source>
</evidence>
<gene>
    <name evidence="2" type="ORF">CEURO_LOCUS20431</name>
</gene>
<sequence>MSRPPGKSIIGTKWIFKNKKDKDMILIRNKARLVVKGYNQQEGIDYSETFAPVARIEAIRLFMAYAAHKNFTIYQMDVKTAFLNGILKEEVYVDHLERFISEKYPDYVYRLDKALYGFKQAPRAWYEELSYILVDSGFSKGTIDTTLFIKRHGSDIILVQIYVDSIIFCSTDRAFCTAFGILMQSKFEMNMMGEMNFFLGLQVKQLPDGIFIHQSKYIHDLLKKYGQENSTPVKTPMTPACKLDTDPSGKSVNVTTYRGMIGSLLYLTSSRPAIMFATCLCAHFQANPKESHLLAMKRILRYLKGTPNLGLWYPTETAFDLIAFTDADFAGCKLDRKSTAGSAQFLGEKLVCWSSKKQNYVSTSTAEVEYVDAASCCTHVF</sequence>